<evidence type="ECO:0000313" key="3">
    <source>
        <dbReference type="Proteomes" id="UP000528286"/>
    </source>
</evidence>
<organism evidence="2 3">
    <name type="scientific">Gellertiella hungarica</name>
    <dbReference type="NCBI Taxonomy" id="1572859"/>
    <lineage>
        <taxon>Bacteria</taxon>
        <taxon>Pseudomonadati</taxon>
        <taxon>Pseudomonadota</taxon>
        <taxon>Alphaproteobacteria</taxon>
        <taxon>Hyphomicrobiales</taxon>
        <taxon>Rhizobiaceae</taxon>
        <taxon>Gellertiella</taxon>
    </lineage>
</organism>
<reference evidence="2 3" key="1">
    <citation type="submission" date="2020-08" db="EMBL/GenBank/DDBJ databases">
        <title>Genomic Encyclopedia of Type Strains, Phase IV (KMG-IV): sequencing the most valuable type-strain genomes for metagenomic binning, comparative biology and taxonomic classification.</title>
        <authorList>
            <person name="Goeker M."/>
        </authorList>
    </citation>
    <scope>NUCLEOTIDE SEQUENCE [LARGE SCALE GENOMIC DNA]</scope>
    <source>
        <strain evidence="2 3">DSM 29853</strain>
    </source>
</reference>
<dbReference type="AlphaFoldDB" id="A0A7W6NMN2"/>
<proteinExistence type="predicted"/>
<protein>
    <submittedName>
        <fullName evidence="2">Uncharacterized protein</fullName>
    </submittedName>
</protein>
<keyword evidence="3" id="KW-1185">Reference proteome</keyword>
<evidence type="ECO:0000256" key="1">
    <source>
        <dbReference type="SAM" id="MobiDB-lite"/>
    </source>
</evidence>
<dbReference type="RefSeq" id="WP_183368042.1">
    <property type="nucleotide sequence ID" value="NZ_JACIEZ010000011.1"/>
</dbReference>
<accession>A0A7W6NMN2</accession>
<gene>
    <name evidence="2" type="ORF">GGR23_004007</name>
</gene>
<dbReference type="Proteomes" id="UP000528286">
    <property type="component" value="Unassembled WGS sequence"/>
</dbReference>
<comment type="caution">
    <text evidence="2">The sequence shown here is derived from an EMBL/GenBank/DDBJ whole genome shotgun (WGS) entry which is preliminary data.</text>
</comment>
<dbReference type="EMBL" id="JACIEZ010000011">
    <property type="protein sequence ID" value="MBB4066789.1"/>
    <property type="molecule type" value="Genomic_DNA"/>
</dbReference>
<name>A0A7W6NMN2_9HYPH</name>
<evidence type="ECO:0000313" key="2">
    <source>
        <dbReference type="EMBL" id="MBB4066789.1"/>
    </source>
</evidence>
<feature type="compositionally biased region" description="Basic and acidic residues" evidence="1">
    <location>
        <begin position="99"/>
        <end position="108"/>
    </location>
</feature>
<sequence length="116" mass="13265">MTEFESYTFTFEYTPAAGEVLIEGRAVLKDAGAKSDHMFIVDVDDIEIRAEASTRFAKAEERIFQKALKEYVRARILVDPAADREWADHLQANGWRPPDPYREHRTDNHALAGIAR</sequence>
<feature type="region of interest" description="Disordered" evidence="1">
    <location>
        <begin position="92"/>
        <end position="116"/>
    </location>
</feature>